<comment type="similarity">
    <text evidence="5">Belongs to the SAT4 family.</text>
</comment>
<proteinExistence type="inferred from homology"/>
<accession>A0A8H6CJP2</accession>
<evidence type="ECO:0000256" key="2">
    <source>
        <dbReference type="ARBA" id="ARBA00022692"/>
    </source>
</evidence>
<feature type="transmembrane region" description="Helical" evidence="6">
    <location>
        <begin position="208"/>
        <end position="229"/>
    </location>
</feature>
<gene>
    <name evidence="8" type="ORF">HO133_009967</name>
</gene>
<evidence type="ECO:0000313" key="9">
    <source>
        <dbReference type="Proteomes" id="UP000593566"/>
    </source>
</evidence>
<protein>
    <recommendedName>
        <fullName evidence="7">Rhodopsin domain-containing protein</fullName>
    </recommendedName>
</protein>
<feature type="domain" description="Rhodopsin" evidence="7">
    <location>
        <begin position="30"/>
        <end position="264"/>
    </location>
</feature>
<dbReference type="GeneID" id="59338359"/>
<dbReference type="InterPro" id="IPR049326">
    <property type="entry name" value="Rhodopsin_dom_fungi"/>
</dbReference>
<comment type="caution">
    <text evidence="8">The sequence shown here is derived from an EMBL/GenBank/DDBJ whole genome shotgun (WGS) entry which is preliminary data.</text>
</comment>
<comment type="subcellular location">
    <subcellularLocation>
        <location evidence="1">Membrane</location>
        <topology evidence="1">Multi-pass membrane protein</topology>
    </subcellularLocation>
</comment>
<evidence type="ECO:0000256" key="4">
    <source>
        <dbReference type="ARBA" id="ARBA00023136"/>
    </source>
</evidence>
<name>A0A8H6CJP2_9LECA</name>
<evidence type="ECO:0000256" key="6">
    <source>
        <dbReference type="SAM" id="Phobius"/>
    </source>
</evidence>
<evidence type="ECO:0000259" key="7">
    <source>
        <dbReference type="Pfam" id="PF20684"/>
    </source>
</evidence>
<evidence type="ECO:0000256" key="1">
    <source>
        <dbReference type="ARBA" id="ARBA00004141"/>
    </source>
</evidence>
<feature type="transmembrane region" description="Helical" evidence="6">
    <location>
        <begin position="45"/>
        <end position="68"/>
    </location>
</feature>
<keyword evidence="4 6" id="KW-0472">Membrane</keyword>
<dbReference type="Pfam" id="PF20684">
    <property type="entry name" value="Fung_rhodopsin"/>
    <property type="match status" value="1"/>
</dbReference>
<feature type="transmembrane region" description="Helical" evidence="6">
    <location>
        <begin position="129"/>
        <end position="150"/>
    </location>
</feature>
<sequence length="369" mass="40992">MAVSPEPSRGPGLAALCIVMIVLSTLAVILRIWSRLTSKKQRFWWDDWCAIMSLPLVLATLSTILLLVPTGLGRHKSQFDPEKLSLALKYSYVHELLYQPAITMPKYSALLFYVRVFEIKWDSRLFRTNILVCVGLVTVWFLFSLLFDVFQCTPIQKVWAPLIPGHCINTSHWFLGLATVSVIIDVYIMLLPLPILWSLHAGRKRKMILTGFFFCAYCVITCSLGRVVAIVQLNKKSDGDLLLAELAISIVSICLPNMTQLLRRAHQHGVSALFTCREYPAGTGSRSKKGLAGFALLQGNKGGFQCVVGNDDTTLLANNDPLINKKDQSGLYRASASAQQSEEGAITALGQVRQRHDIDVRENGGWAVV</sequence>
<dbReference type="PANTHER" id="PTHR33048">
    <property type="entry name" value="PTH11-LIKE INTEGRAL MEMBRANE PROTEIN (AFU_ORTHOLOGUE AFUA_5G11245)"/>
    <property type="match status" value="1"/>
</dbReference>
<dbReference type="GO" id="GO:0016020">
    <property type="term" value="C:membrane"/>
    <property type="evidence" value="ECO:0007669"/>
    <property type="project" value="UniProtKB-SubCell"/>
</dbReference>
<dbReference type="PANTHER" id="PTHR33048:SF47">
    <property type="entry name" value="INTEGRAL MEMBRANE PROTEIN-RELATED"/>
    <property type="match status" value="1"/>
</dbReference>
<keyword evidence="3 6" id="KW-1133">Transmembrane helix</keyword>
<organism evidence="8 9">
    <name type="scientific">Letharia lupina</name>
    <dbReference type="NCBI Taxonomy" id="560253"/>
    <lineage>
        <taxon>Eukaryota</taxon>
        <taxon>Fungi</taxon>
        <taxon>Dikarya</taxon>
        <taxon>Ascomycota</taxon>
        <taxon>Pezizomycotina</taxon>
        <taxon>Lecanoromycetes</taxon>
        <taxon>OSLEUM clade</taxon>
        <taxon>Lecanoromycetidae</taxon>
        <taxon>Lecanorales</taxon>
        <taxon>Lecanorineae</taxon>
        <taxon>Parmeliaceae</taxon>
        <taxon>Letharia</taxon>
    </lineage>
</organism>
<dbReference type="AlphaFoldDB" id="A0A8H6CJP2"/>
<evidence type="ECO:0000256" key="5">
    <source>
        <dbReference type="ARBA" id="ARBA00038359"/>
    </source>
</evidence>
<keyword evidence="9" id="KW-1185">Reference proteome</keyword>
<dbReference type="InterPro" id="IPR052337">
    <property type="entry name" value="SAT4-like"/>
</dbReference>
<keyword evidence="2 6" id="KW-0812">Transmembrane</keyword>
<dbReference type="EMBL" id="JACCJB010000008">
    <property type="protein sequence ID" value="KAF6224773.1"/>
    <property type="molecule type" value="Genomic_DNA"/>
</dbReference>
<evidence type="ECO:0000313" key="8">
    <source>
        <dbReference type="EMBL" id="KAF6224773.1"/>
    </source>
</evidence>
<evidence type="ECO:0000256" key="3">
    <source>
        <dbReference type="ARBA" id="ARBA00022989"/>
    </source>
</evidence>
<dbReference type="RefSeq" id="XP_037153640.1">
    <property type="nucleotide sequence ID" value="XM_037300823.1"/>
</dbReference>
<dbReference type="Proteomes" id="UP000593566">
    <property type="component" value="Unassembled WGS sequence"/>
</dbReference>
<reference evidence="8 9" key="1">
    <citation type="journal article" date="2020" name="Genomics">
        <title>Complete, high-quality genomes from long-read metagenomic sequencing of two wolf lichen thalli reveals enigmatic genome architecture.</title>
        <authorList>
            <person name="McKenzie S.K."/>
            <person name="Walston R.F."/>
            <person name="Allen J.L."/>
        </authorList>
    </citation>
    <scope>NUCLEOTIDE SEQUENCE [LARGE SCALE GENOMIC DNA]</scope>
    <source>
        <strain evidence="8">WasteWater1</strain>
    </source>
</reference>
<feature type="transmembrane region" description="Helical" evidence="6">
    <location>
        <begin position="12"/>
        <end position="33"/>
    </location>
</feature>
<feature type="transmembrane region" description="Helical" evidence="6">
    <location>
        <begin position="170"/>
        <end position="196"/>
    </location>
</feature>